<keyword evidence="3" id="KW-1185">Reference proteome</keyword>
<dbReference type="AlphaFoldDB" id="A0A1M7YLQ2"/>
<protein>
    <recommendedName>
        <fullName evidence="4">Permease</fullName>
    </recommendedName>
</protein>
<feature type="transmembrane region" description="Helical" evidence="1">
    <location>
        <begin position="43"/>
        <end position="59"/>
    </location>
</feature>
<evidence type="ECO:0008006" key="4">
    <source>
        <dbReference type="Google" id="ProtNLM"/>
    </source>
</evidence>
<evidence type="ECO:0000313" key="3">
    <source>
        <dbReference type="Proteomes" id="UP000184612"/>
    </source>
</evidence>
<keyword evidence="1" id="KW-0472">Membrane</keyword>
<feature type="transmembrane region" description="Helical" evidence="1">
    <location>
        <begin position="136"/>
        <end position="157"/>
    </location>
</feature>
<dbReference type="RefSeq" id="WP_073590795.1">
    <property type="nucleotide sequence ID" value="NZ_FRFD01000014.1"/>
</dbReference>
<dbReference type="STRING" id="1121345.SAMN02745217_04157"/>
<feature type="transmembrane region" description="Helical" evidence="1">
    <location>
        <begin position="105"/>
        <end position="124"/>
    </location>
</feature>
<name>A0A1M7YLQ2_9FIRM</name>
<dbReference type="OrthoDB" id="5465282at2"/>
<reference evidence="2 3" key="1">
    <citation type="submission" date="2016-12" db="EMBL/GenBank/DDBJ databases">
        <authorList>
            <person name="Song W.-J."/>
            <person name="Kurnit D.M."/>
        </authorList>
    </citation>
    <scope>NUCLEOTIDE SEQUENCE [LARGE SCALE GENOMIC DNA]</scope>
    <source>
        <strain evidence="2 3">DSM 12503</strain>
    </source>
</reference>
<dbReference type="Proteomes" id="UP000184612">
    <property type="component" value="Unassembled WGS sequence"/>
</dbReference>
<dbReference type="EMBL" id="FRFD01000014">
    <property type="protein sequence ID" value="SHO53550.1"/>
    <property type="molecule type" value="Genomic_DNA"/>
</dbReference>
<evidence type="ECO:0000313" key="2">
    <source>
        <dbReference type="EMBL" id="SHO53550.1"/>
    </source>
</evidence>
<proteinExistence type="predicted"/>
<accession>A0A1M7YLQ2</accession>
<sequence>MFTIILYIIIALTLLVSFFKSKEKTCQALKYAFTSLIELLPKLIGLFLIITILLSYLNTEFVSKILGENSGVLGVFIACLLGSIVIIPTMIAYPMAAELLKMGAGYAQVTVFITTITMVGLLTLPMEIEFFRKNIAIKRNVLAIFFAILSSAVVTIIM</sequence>
<feature type="transmembrane region" description="Helical" evidence="1">
    <location>
        <begin position="71"/>
        <end position="93"/>
    </location>
</feature>
<evidence type="ECO:0000256" key="1">
    <source>
        <dbReference type="SAM" id="Phobius"/>
    </source>
</evidence>
<keyword evidence="1" id="KW-0812">Transmembrane</keyword>
<organism evidence="2 3">
    <name type="scientific">Anaerocolumna xylanovorans DSM 12503</name>
    <dbReference type="NCBI Taxonomy" id="1121345"/>
    <lineage>
        <taxon>Bacteria</taxon>
        <taxon>Bacillati</taxon>
        <taxon>Bacillota</taxon>
        <taxon>Clostridia</taxon>
        <taxon>Lachnospirales</taxon>
        <taxon>Lachnospiraceae</taxon>
        <taxon>Anaerocolumna</taxon>
    </lineage>
</organism>
<gene>
    <name evidence="2" type="ORF">SAMN02745217_04157</name>
</gene>
<keyword evidence="1" id="KW-1133">Transmembrane helix</keyword>